<keyword evidence="3 12" id="KW-0812">Transmembrane</keyword>
<sequence>MHSPLVIVSLILLLTDAVVANVQVRGVAGQAVTLPCNYSVANRAVTSMCWGRGACRVFRCSNEIIWTDGSRVTFQKHNRYKLRGDLLKGNVSLTIENATEADSGLYCCRVEHRGWFNDMKVTLSLEIKPAVWIPITSLPLHEVITSSIATSVPTSPSVSTSAPPIPSPTQTHKPVPTSHSPAQPSETQPTTPQETRTQATSSLFYSYTTDGNGTMTQSSDGLWLDNQTVKNMWMSTATNEGLYVGISLSALMLLAVLVVIITKSKSFQDCSQGSTLCNMQLKGDAQRKTISTLLTIIFMSRIKTQWCSLRFYAHDCRRLTIFLCLFHAVFQHVSHIG</sequence>
<dbReference type="Gene3D" id="2.60.40.10">
    <property type="entry name" value="Immunoglobulins"/>
    <property type="match status" value="1"/>
</dbReference>
<dbReference type="InterPro" id="IPR013106">
    <property type="entry name" value="Ig_V-set"/>
</dbReference>
<organism evidence="15 16">
    <name type="scientific">Propithecus coquereli</name>
    <name type="common">Coquerel's sifaka</name>
    <name type="synonym">Propithecus verreauxi coquereli</name>
    <dbReference type="NCBI Taxonomy" id="379532"/>
    <lineage>
        <taxon>Eukaryota</taxon>
        <taxon>Metazoa</taxon>
        <taxon>Chordata</taxon>
        <taxon>Craniata</taxon>
        <taxon>Vertebrata</taxon>
        <taxon>Euteleostomi</taxon>
        <taxon>Mammalia</taxon>
        <taxon>Eutheria</taxon>
        <taxon>Euarchontoglires</taxon>
        <taxon>Primates</taxon>
        <taxon>Strepsirrhini</taxon>
        <taxon>Lemuriformes</taxon>
        <taxon>Indriidae</taxon>
        <taxon>Propithecus</taxon>
    </lineage>
</organism>
<evidence type="ECO:0000256" key="9">
    <source>
        <dbReference type="ARBA" id="ARBA00023319"/>
    </source>
</evidence>
<evidence type="ECO:0000256" key="12">
    <source>
        <dbReference type="SAM" id="Phobius"/>
    </source>
</evidence>
<feature type="chain" id="PRO_5014439880" description="Ig-like domain-containing protein" evidence="13">
    <location>
        <begin position="21"/>
        <end position="337"/>
    </location>
</feature>
<dbReference type="Ensembl" id="ENSPCOT00000026940.1">
    <property type="protein sequence ID" value="ENSPCOP00000016316.1"/>
    <property type="gene ID" value="ENSPCOG00000019920.1"/>
</dbReference>
<dbReference type="GO" id="GO:0005886">
    <property type="term" value="C:plasma membrane"/>
    <property type="evidence" value="ECO:0007669"/>
    <property type="project" value="UniProtKB-SubCell"/>
</dbReference>
<keyword evidence="6 12" id="KW-0472">Membrane</keyword>
<evidence type="ECO:0000256" key="3">
    <source>
        <dbReference type="ARBA" id="ARBA00022692"/>
    </source>
</evidence>
<dbReference type="SUPFAM" id="SSF48726">
    <property type="entry name" value="Immunoglobulin"/>
    <property type="match status" value="1"/>
</dbReference>
<dbReference type="GO" id="GO:0009986">
    <property type="term" value="C:cell surface"/>
    <property type="evidence" value="ECO:0007669"/>
    <property type="project" value="TreeGrafter"/>
</dbReference>
<keyword evidence="16" id="KW-1185">Reference proteome</keyword>
<feature type="compositionally biased region" description="Low complexity" evidence="11">
    <location>
        <begin position="180"/>
        <end position="198"/>
    </location>
</feature>
<dbReference type="InterPro" id="IPR003599">
    <property type="entry name" value="Ig_sub"/>
</dbReference>
<dbReference type="PROSITE" id="PS00290">
    <property type="entry name" value="IG_MHC"/>
    <property type="match status" value="1"/>
</dbReference>
<evidence type="ECO:0000313" key="16">
    <source>
        <dbReference type="Proteomes" id="UP000233160"/>
    </source>
</evidence>
<dbReference type="SMART" id="SM00409">
    <property type="entry name" value="IG"/>
    <property type="match status" value="1"/>
</dbReference>
<dbReference type="PANTHER" id="PTHR47009:SF1">
    <property type="entry name" value="HEPATITIS A VIRUS CELLULAR RECEPTOR 1"/>
    <property type="match status" value="1"/>
</dbReference>
<evidence type="ECO:0000256" key="11">
    <source>
        <dbReference type="SAM" id="MobiDB-lite"/>
    </source>
</evidence>
<protein>
    <recommendedName>
        <fullName evidence="14">Ig-like domain-containing protein</fullName>
    </recommendedName>
</protein>
<evidence type="ECO:0000256" key="6">
    <source>
        <dbReference type="ARBA" id="ARBA00023136"/>
    </source>
</evidence>
<dbReference type="Proteomes" id="UP000233160">
    <property type="component" value="Unassembled WGS sequence"/>
</dbReference>
<dbReference type="GeneTree" id="ENSGT00940000159345"/>
<keyword evidence="7" id="KW-1015">Disulfide bond</keyword>
<feature type="domain" description="Ig-like" evidence="14">
    <location>
        <begin position="4"/>
        <end position="124"/>
    </location>
</feature>
<dbReference type="GO" id="GO:0033005">
    <property type="term" value="P:positive regulation of mast cell activation"/>
    <property type="evidence" value="ECO:0007669"/>
    <property type="project" value="TreeGrafter"/>
</dbReference>
<keyword evidence="9" id="KW-0393">Immunoglobulin domain</keyword>
<dbReference type="OMA" id="HAEENVY"/>
<comment type="subcellular location">
    <subcellularLocation>
        <location evidence="1">Cell membrane</location>
        <topology evidence="1">Single-pass type I membrane protein</topology>
    </subcellularLocation>
</comment>
<evidence type="ECO:0000256" key="10">
    <source>
        <dbReference type="ARBA" id="ARBA00038203"/>
    </source>
</evidence>
<feature type="transmembrane region" description="Helical" evidence="12">
    <location>
        <begin position="241"/>
        <end position="261"/>
    </location>
</feature>
<evidence type="ECO:0000256" key="1">
    <source>
        <dbReference type="ARBA" id="ARBA00004251"/>
    </source>
</evidence>
<dbReference type="InterPro" id="IPR003006">
    <property type="entry name" value="Ig/MHC_CS"/>
</dbReference>
<evidence type="ECO:0000256" key="2">
    <source>
        <dbReference type="ARBA" id="ARBA00022475"/>
    </source>
</evidence>
<dbReference type="AlphaFoldDB" id="A0A2K6FQQ6"/>
<feature type="signal peptide" evidence="13">
    <location>
        <begin position="1"/>
        <end position="20"/>
    </location>
</feature>
<dbReference type="InterPro" id="IPR013783">
    <property type="entry name" value="Ig-like_fold"/>
</dbReference>
<dbReference type="PANTHER" id="PTHR47009">
    <property type="entry name" value="HEPATITIS A VIRUS CELLULAR RECEPTOR 1 HOMOLOG"/>
    <property type="match status" value="1"/>
</dbReference>
<feature type="compositionally biased region" description="Low complexity" evidence="11">
    <location>
        <begin position="151"/>
        <end position="162"/>
    </location>
</feature>
<evidence type="ECO:0000256" key="4">
    <source>
        <dbReference type="ARBA" id="ARBA00022729"/>
    </source>
</evidence>
<evidence type="ECO:0000256" key="8">
    <source>
        <dbReference type="ARBA" id="ARBA00023180"/>
    </source>
</evidence>
<dbReference type="InterPro" id="IPR036179">
    <property type="entry name" value="Ig-like_dom_sf"/>
</dbReference>
<evidence type="ECO:0000256" key="13">
    <source>
        <dbReference type="SAM" id="SignalP"/>
    </source>
</evidence>
<dbReference type="Pfam" id="PF07686">
    <property type="entry name" value="V-set"/>
    <property type="match status" value="1"/>
</dbReference>
<dbReference type="GO" id="GO:0006911">
    <property type="term" value="P:phagocytosis, engulfment"/>
    <property type="evidence" value="ECO:0007669"/>
    <property type="project" value="TreeGrafter"/>
</dbReference>
<keyword evidence="2" id="KW-1003">Cell membrane</keyword>
<evidence type="ECO:0000259" key="14">
    <source>
        <dbReference type="PROSITE" id="PS50835"/>
    </source>
</evidence>
<dbReference type="PROSITE" id="PS50835">
    <property type="entry name" value="IG_LIKE"/>
    <property type="match status" value="1"/>
</dbReference>
<reference evidence="15" key="1">
    <citation type="submission" date="2025-08" db="UniProtKB">
        <authorList>
            <consortium name="Ensembl"/>
        </authorList>
    </citation>
    <scope>IDENTIFICATION</scope>
</reference>
<dbReference type="InterPro" id="IPR007110">
    <property type="entry name" value="Ig-like_dom"/>
</dbReference>
<accession>A0A2K6FQQ6</accession>
<dbReference type="STRING" id="379532.ENSPCOP00000016316"/>
<keyword evidence="5 12" id="KW-1133">Transmembrane helix</keyword>
<dbReference type="FunFam" id="2.60.40.10:FF:000774">
    <property type="entry name" value="Hepatitis A virus cellular receptor 1"/>
    <property type="match status" value="1"/>
</dbReference>
<evidence type="ECO:0000256" key="7">
    <source>
        <dbReference type="ARBA" id="ARBA00023157"/>
    </source>
</evidence>
<evidence type="ECO:0000313" key="15">
    <source>
        <dbReference type="Ensembl" id="ENSPCOP00000016316.1"/>
    </source>
</evidence>
<dbReference type="GO" id="GO:0001786">
    <property type="term" value="F:phosphatidylserine binding"/>
    <property type="evidence" value="ECO:0007669"/>
    <property type="project" value="TreeGrafter"/>
</dbReference>
<dbReference type="GO" id="GO:0001618">
    <property type="term" value="F:virus receptor activity"/>
    <property type="evidence" value="ECO:0007669"/>
    <property type="project" value="TreeGrafter"/>
</dbReference>
<keyword evidence="8" id="KW-0325">Glycoprotein</keyword>
<name>A0A2K6FQQ6_PROCO</name>
<proteinExistence type="inferred from homology"/>
<dbReference type="InterPro" id="IPR052331">
    <property type="entry name" value="TIM_domain-containing_protein"/>
</dbReference>
<feature type="region of interest" description="Disordered" evidence="11">
    <location>
        <begin position="151"/>
        <end position="198"/>
    </location>
</feature>
<reference evidence="15" key="2">
    <citation type="submission" date="2025-09" db="UniProtKB">
        <authorList>
            <consortium name="Ensembl"/>
        </authorList>
    </citation>
    <scope>IDENTIFICATION</scope>
</reference>
<comment type="similarity">
    <text evidence="10">Belongs to the immunoglobulin superfamily. TIM family.</text>
</comment>
<keyword evidence="4 13" id="KW-0732">Signal</keyword>
<evidence type="ECO:0000256" key="5">
    <source>
        <dbReference type="ARBA" id="ARBA00022989"/>
    </source>
</evidence>